<evidence type="ECO:0000313" key="3">
    <source>
        <dbReference type="Proteomes" id="UP001270362"/>
    </source>
</evidence>
<dbReference type="Proteomes" id="UP001270362">
    <property type="component" value="Unassembled WGS sequence"/>
</dbReference>
<proteinExistence type="predicted"/>
<feature type="signal peptide" evidence="1">
    <location>
        <begin position="1"/>
        <end position="23"/>
    </location>
</feature>
<evidence type="ECO:0000313" key="2">
    <source>
        <dbReference type="EMBL" id="KAK3694383.1"/>
    </source>
</evidence>
<protein>
    <recommendedName>
        <fullName evidence="4">Ecp2 effector protein domain-containing protein</fullName>
    </recommendedName>
</protein>
<organism evidence="2 3">
    <name type="scientific">Podospora appendiculata</name>
    <dbReference type="NCBI Taxonomy" id="314037"/>
    <lineage>
        <taxon>Eukaryota</taxon>
        <taxon>Fungi</taxon>
        <taxon>Dikarya</taxon>
        <taxon>Ascomycota</taxon>
        <taxon>Pezizomycotina</taxon>
        <taxon>Sordariomycetes</taxon>
        <taxon>Sordariomycetidae</taxon>
        <taxon>Sordariales</taxon>
        <taxon>Podosporaceae</taxon>
        <taxon>Podospora</taxon>
    </lineage>
</organism>
<accession>A0AAE0XJ33</accession>
<comment type="caution">
    <text evidence="2">The sequence shown here is derived from an EMBL/GenBank/DDBJ whole genome shotgun (WGS) entry which is preliminary data.</text>
</comment>
<feature type="chain" id="PRO_5042183341" description="Ecp2 effector protein domain-containing protein" evidence="1">
    <location>
        <begin position="24"/>
        <end position="133"/>
    </location>
</feature>
<gene>
    <name evidence="2" type="ORF">B0T22DRAFT_402969</name>
</gene>
<dbReference type="AlphaFoldDB" id="A0AAE0XJ33"/>
<dbReference type="EMBL" id="JAULSO010000001">
    <property type="protein sequence ID" value="KAK3694383.1"/>
    <property type="molecule type" value="Genomic_DNA"/>
</dbReference>
<keyword evidence="3" id="KW-1185">Reference proteome</keyword>
<evidence type="ECO:0000256" key="1">
    <source>
        <dbReference type="SAM" id="SignalP"/>
    </source>
</evidence>
<name>A0AAE0XJ33_9PEZI</name>
<evidence type="ECO:0008006" key="4">
    <source>
        <dbReference type="Google" id="ProtNLM"/>
    </source>
</evidence>
<sequence length="133" mass="14069">MQLTAIANSLRVLILTLAIGANAVSFRSEGFAKVSRQDPHIGDIRTWGQLGCSADNQGVWTVTTSELDVCHDFGITVKAINLTDINDGCNFFAFSEAGCKGIRRAFGTNSGCGDALDGVDSWGSFKFTCPTGA</sequence>
<reference evidence="2" key="2">
    <citation type="submission" date="2023-06" db="EMBL/GenBank/DDBJ databases">
        <authorList>
            <consortium name="Lawrence Berkeley National Laboratory"/>
            <person name="Haridas S."/>
            <person name="Hensen N."/>
            <person name="Bonometti L."/>
            <person name="Westerberg I."/>
            <person name="Brannstrom I.O."/>
            <person name="Guillou S."/>
            <person name="Cros-Aarteil S."/>
            <person name="Calhoun S."/>
            <person name="Kuo A."/>
            <person name="Mondo S."/>
            <person name="Pangilinan J."/>
            <person name="Riley R."/>
            <person name="Labutti K."/>
            <person name="Andreopoulos B."/>
            <person name="Lipzen A."/>
            <person name="Chen C."/>
            <person name="Yanf M."/>
            <person name="Daum C."/>
            <person name="Ng V."/>
            <person name="Clum A."/>
            <person name="Steindorff A."/>
            <person name="Ohm R."/>
            <person name="Martin F."/>
            <person name="Silar P."/>
            <person name="Natvig D."/>
            <person name="Lalanne C."/>
            <person name="Gautier V."/>
            <person name="Ament-Velasquez S.L."/>
            <person name="Kruys A."/>
            <person name="Hutchinson M.I."/>
            <person name="Powell A.J."/>
            <person name="Barry K."/>
            <person name="Miller A.N."/>
            <person name="Grigoriev I.V."/>
            <person name="Debuchy R."/>
            <person name="Gladieux P."/>
            <person name="Thoren M.H."/>
            <person name="Johannesson H."/>
        </authorList>
    </citation>
    <scope>NUCLEOTIDE SEQUENCE</scope>
    <source>
        <strain evidence="2">CBS 314.62</strain>
    </source>
</reference>
<reference evidence="2" key="1">
    <citation type="journal article" date="2023" name="Mol. Phylogenet. Evol.">
        <title>Genome-scale phylogeny and comparative genomics of the fungal order Sordariales.</title>
        <authorList>
            <person name="Hensen N."/>
            <person name="Bonometti L."/>
            <person name="Westerberg I."/>
            <person name="Brannstrom I.O."/>
            <person name="Guillou S."/>
            <person name="Cros-Aarteil S."/>
            <person name="Calhoun S."/>
            <person name="Haridas S."/>
            <person name="Kuo A."/>
            <person name="Mondo S."/>
            <person name="Pangilinan J."/>
            <person name="Riley R."/>
            <person name="LaButti K."/>
            <person name="Andreopoulos B."/>
            <person name="Lipzen A."/>
            <person name="Chen C."/>
            <person name="Yan M."/>
            <person name="Daum C."/>
            <person name="Ng V."/>
            <person name="Clum A."/>
            <person name="Steindorff A."/>
            <person name="Ohm R.A."/>
            <person name="Martin F."/>
            <person name="Silar P."/>
            <person name="Natvig D.O."/>
            <person name="Lalanne C."/>
            <person name="Gautier V."/>
            <person name="Ament-Velasquez S.L."/>
            <person name="Kruys A."/>
            <person name="Hutchinson M.I."/>
            <person name="Powell A.J."/>
            <person name="Barry K."/>
            <person name="Miller A.N."/>
            <person name="Grigoriev I.V."/>
            <person name="Debuchy R."/>
            <person name="Gladieux P."/>
            <person name="Hiltunen Thoren M."/>
            <person name="Johannesson H."/>
        </authorList>
    </citation>
    <scope>NUCLEOTIDE SEQUENCE</scope>
    <source>
        <strain evidence="2">CBS 314.62</strain>
    </source>
</reference>
<keyword evidence="1" id="KW-0732">Signal</keyword>